<dbReference type="KEGG" id="fpp:FPB0191_00995"/>
<protein>
    <submittedName>
        <fullName evidence="1">Uncharacterized protein</fullName>
    </submittedName>
</protein>
<name>A0A0A7S6C2_FRIPE</name>
<organism evidence="1 2">
    <name type="scientific">Frischella perrara</name>
    <dbReference type="NCBI Taxonomy" id="1267021"/>
    <lineage>
        <taxon>Bacteria</taxon>
        <taxon>Pseudomonadati</taxon>
        <taxon>Pseudomonadota</taxon>
        <taxon>Gammaproteobacteria</taxon>
        <taxon>Orbales</taxon>
        <taxon>Orbaceae</taxon>
        <taxon>Frischella</taxon>
    </lineage>
</organism>
<evidence type="ECO:0000313" key="1">
    <source>
        <dbReference type="EMBL" id="AJA44821.1"/>
    </source>
</evidence>
<dbReference type="HOGENOM" id="CLU_1052735_0_0_6"/>
<reference evidence="1 2" key="1">
    <citation type="journal article" date="2014" name="Appl. Environ. Microbiol.">
        <title>Gut symbionts from distinct hosts exhibit genotoxic activity via divergent colibactin biosynthetic pathways.</title>
        <authorList>
            <person name="Engel P."/>
            <person name="Vizcaino M.I."/>
            <person name="Crawford J.M."/>
        </authorList>
    </citation>
    <scope>NUCLEOTIDE SEQUENCE [LARGE SCALE GENOMIC DNA]</scope>
    <source>
        <strain evidence="1 2">PEB0191</strain>
    </source>
</reference>
<evidence type="ECO:0000313" key="2">
    <source>
        <dbReference type="Proteomes" id="UP000030901"/>
    </source>
</evidence>
<dbReference type="Proteomes" id="UP000030901">
    <property type="component" value="Chromosome"/>
</dbReference>
<keyword evidence="2" id="KW-1185">Reference proteome</keyword>
<gene>
    <name evidence="1" type="ORF">FPB0191_00995</name>
</gene>
<dbReference type="RefSeq" id="WP_039104416.1">
    <property type="nucleotide sequence ID" value="NZ_CALYQC010000050.1"/>
</dbReference>
<dbReference type="EMBL" id="CP009056">
    <property type="protein sequence ID" value="AJA44821.1"/>
    <property type="molecule type" value="Genomic_DNA"/>
</dbReference>
<sequence length="264" mass="30501">MNIYSEQKKMTSYFPSILDKLDSLIENSKNQDSQIVIYLEGGHFNSSYGADDFSINSLNDACFLGRLLIKKYQRKIRLMYGVLVDNLGMSCSEETCSLIPNQNIQEKEHLPDELESIITENTFIKRDKLVLSFERATKNRAIKSLKMLLKNNVSELSEVPNEPYNDIIFKKSFLLARRKADQYVAKCPALIAQHYKDIETIVKKRFPKTEHCIIIDWSELDDKNKVVQGKQASTIFKNSPYPVIDIINIFFCDDKGEIFEINFS</sequence>
<proteinExistence type="predicted"/>
<dbReference type="STRING" id="1267021.FPB0191_00995"/>
<accession>A0A0A7S6C2</accession>
<dbReference type="OrthoDB" id="7068607at2"/>
<dbReference type="AlphaFoldDB" id="A0A0A7S6C2"/>